<comment type="caution">
    <text evidence="1">The sequence shown here is derived from an EMBL/GenBank/DDBJ whole genome shotgun (WGS) entry which is preliminary data.</text>
</comment>
<gene>
    <name evidence="1" type="ORF">MED217_01200</name>
</gene>
<accession>A3XL44</accession>
<name>A3XL44_LEEBM</name>
<dbReference type="AlphaFoldDB" id="A3XL44"/>
<reference evidence="1 2" key="1">
    <citation type="journal article" date="2007" name="Nature">
        <title>Light stimulates growth of proteorhodopsin-containing marine Flavobacteria.</title>
        <authorList>
            <person name="Gomez-Consarnau L."/>
            <person name="Gonzalez J.M."/>
            <person name="Coll-Llado M."/>
            <person name="Gourdon P."/>
            <person name="Pascher T."/>
            <person name="Neutze R."/>
            <person name="Pedros-Alio C."/>
            <person name="Pinhassi J."/>
        </authorList>
    </citation>
    <scope>NUCLEOTIDE SEQUENCE [LARGE SCALE GENOMIC DNA]</scope>
    <source>
        <strain evidence="1 2">MED217</strain>
    </source>
</reference>
<keyword evidence="2" id="KW-1185">Reference proteome</keyword>
<organism evidence="1 2">
    <name type="scientific">Leeuwenhoekiella blandensis (strain CECT 7118 / CCUG 51940 / KCTC 22103 / MED217)</name>
    <name type="common">Flavobacterium sp. (strain MED217)</name>
    <dbReference type="NCBI Taxonomy" id="398720"/>
    <lineage>
        <taxon>Bacteria</taxon>
        <taxon>Pseudomonadati</taxon>
        <taxon>Bacteroidota</taxon>
        <taxon>Flavobacteriia</taxon>
        <taxon>Flavobacteriales</taxon>
        <taxon>Flavobacteriaceae</taxon>
        <taxon>Leeuwenhoekiella</taxon>
    </lineage>
</organism>
<proteinExistence type="predicted"/>
<dbReference type="HOGENOM" id="CLU_1029475_0_0_10"/>
<dbReference type="eggNOG" id="ENOG5032TXV">
    <property type="taxonomic scope" value="Bacteria"/>
</dbReference>
<protein>
    <submittedName>
        <fullName evidence="1">Uncharacterized protein</fullName>
    </submittedName>
</protein>
<dbReference type="Pfam" id="PF19765">
    <property type="entry name" value="DUF6252"/>
    <property type="match status" value="2"/>
</dbReference>
<dbReference type="Proteomes" id="UP000001601">
    <property type="component" value="Unassembled WGS sequence"/>
</dbReference>
<dbReference type="EMBL" id="AANC01000003">
    <property type="protein sequence ID" value="EAQ49724.1"/>
    <property type="molecule type" value="Genomic_DNA"/>
</dbReference>
<evidence type="ECO:0000313" key="2">
    <source>
        <dbReference type="Proteomes" id="UP000001601"/>
    </source>
</evidence>
<dbReference type="InterPro" id="IPR046219">
    <property type="entry name" value="DUF6252"/>
</dbReference>
<sequence>MLYSCSDDVTFNTPAFQGIRDTVFFKANGMRYEQSEAGQVYVYGSLGTQSVQLMLPNYGEGNFRLGPTSAAEAQFTNSNGKLFTTGFDGEGEVIVERAADSIYTGTFKFRAVSPVDTTEVYFTRGVFYEVPFYLEPVPPVLDPVVSSSFFCRINGIGFTPPSVSASAGPDFITGTGANNTANIRLRFPRNVEKGTYSLTDFTVESAYQAAYFSGFETLVESGTVTITSHNTQEGSIGGTFSFTAQGESTIQVTQGTFGFNYL</sequence>
<evidence type="ECO:0000313" key="1">
    <source>
        <dbReference type="EMBL" id="EAQ49724.1"/>
    </source>
</evidence>
<dbReference type="STRING" id="398720.MED217_01200"/>